<feature type="signal peptide" evidence="6">
    <location>
        <begin position="1"/>
        <end position="24"/>
    </location>
</feature>
<dbReference type="Gene3D" id="2.60.120.260">
    <property type="entry name" value="Galactose-binding domain-like"/>
    <property type="match status" value="1"/>
</dbReference>
<dbReference type="PANTHER" id="PTHR31490">
    <property type="entry name" value="GLYCOSYL HYDROLASE"/>
    <property type="match status" value="1"/>
</dbReference>
<reference evidence="8 9" key="1">
    <citation type="journal article" date="2023" name="G3 (Bethesda)">
        <title>A chromosome-length genome assembly and annotation of blackberry (Rubus argutus, cv. 'Hillquist').</title>
        <authorList>
            <person name="Bruna T."/>
            <person name="Aryal R."/>
            <person name="Dudchenko O."/>
            <person name="Sargent D.J."/>
            <person name="Mead D."/>
            <person name="Buti M."/>
            <person name="Cavallini A."/>
            <person name="Hytonen T."/>
            <person name="Andres J."/>
            <person name="Pham M."/>
            <person name="Weisz D."/>
            <person name="Mascagni F."/>
            <person name="Usai G."/>
            <person name="Natali L."/>
            <person name="Bassil N."/>
            <person name="Fernandez G.E."/>
            <person name="Lomsadze A."/>
            <person name="Armour M."/>
            <person name="Olukolu B."/>
            <person name="Poorten T."/>
            <person name="Britton C."/>
            <person name="Davik J."/>
            <person name="Ashrafi H."/>
            <person name="Aiden E.L."/>
            <person name="Borodovsky M."/>
            <person name="Worthington M."/>
        </authorList>
    </citation>
    <scope>NUCLEOTIDE SEQUENCE [LARGE SCALE GENOMIC DNA]</scope>
    <source>
        <strain evidence="8">PI 553951</strain>
    </source>
</reference>
<sequence length="577" mass="64558">MFIEAYTSLLLTCIFLYFGHGTSASAYNYTTTTKCLKVPQEALYGGGIIVNPDFNHNIEGWKPFGQGKIEERISKDGNRFLAAHSRQNASDSFSQKVQVEQGKIYTFSASVQVSEGNEIVAVVFKFPTGDEIRGGDVIAEHGCWTLLKGGIVANFTSPVEILFESKNTAVEIWVDNVSLQPFTKEEWRSHQYKSIIERRKSQVRLQVTQSNKTPLRGARVSIKQTKSDFPFGCGMNHNILTSTDYQNWFASRFKFTTFTNEMKWYSTEKIKGQENYTIADGMVKFAKENGISIRGHNVFWDDPKMQPGWVNITLSSEELRTAAAERIHSVVSRYKGQLIAWDVMNENLHFRFFEDKLGENASAAFYYTAQQLDPGTMMFMNEYNTMEYSSDEASSPANYKKKLQEILSYPGNANLTAGIGLQGHFGSGQPNLAYMRSVLDFLGATGFPIWLTEVDVGVGPNQPQYLEEVLREGYSHPAVQGIIMFVGPITAGFNVTTLADKNFNNTPSGDVVDRLIAEWKTGPLETTTDDQGFIDVSLFHGGYEVTAEDNVTNSSTTLSFKVTKAEPQAFIQVQIDT</sequence>
<dbReference type="Gene3D" id="3.20.20.80">
    <property type="entry name" value="Glycosidases"/>
    <property type="match status" value="1"/>
</dbReference>
<dbReference type="Pfam" id="PF00331">
    <property type="entry name" value="Glyco_hydro_10"/>
    <property type="match status" value="1"/>
</dbReference>
<keyword evidence="5" id="KW-0624">Polysaccharide degradation</keyword>
<dbReference type="GO" id="GO:0000272">
    <property type="term" value="P:polysaccharide catabolic process"/>
    <property type="evidence" value="ECO:0007669"/>
    <property type="project" value="UniProtKB-KW"/>
</dbReference>
<dbReference type="InterPro" id="IPR001000">
    <property type="entry name" value="GH10_dom"/>
</dbReference>
<dbReference type="InterPro" id="IPR017853">
    <property type="entry name" value="GH"/>
</dbReference>
<dbReference type="SMART" id="SM00633">
    <property type="entry name" value="Glyco_10"/>
    <property type="match status" value="1"/>
</dbReference>
<dbReference type="SUPFAM" id="SSF49785">
    <property type="entry name" value="Galactose-binding domain-like"/>
    <property type="match status" value="1"/>
</dbReference>
<name>A0AAW1Y105_RUBAR</name>
<comment type="similarity">
    <text evidence="1">Belongs to the glycosyl hydrolase 10 (cellulase F) family.</text>
</comment>
<protein>
    <recommendedName>
        <fullName evidence="7">GH10 domain-containing protein</fullName>
    </recommendedName>
</protein>
<dbReference type="InterPro" id="IPR008979">
    <property type="entry name" value="Galactose-bd-like_sf"/>
</dbReference>
<evidence type="ECO:0000256" key="3">
    <source>
        <dbReference type="ARBA" id="ARBA00022801"/>
    </source>
</evidence>
<proteinExistence type="inferred from homology"/>
<keyword evidence="9" id="KW-1185">Reference proteome</keyword>
<keyword evidence="6" id="KW-0732">Signal</keyword>
<dbReference type="InterPro" id="IPR003305">
    <property type="entry name" value="CenC_carb-bd"/>
</dbReference>
<dbReference type="SUPFAM" id="SSF51445">
    <property type="entry name" value="(Trans)glycosidases"/>
    <property type="match status" value="1"/>
</dbReference>
<evidence type="ECO:0000256" key="1">
    <source>
        <dbReference type="ARBA" id="ARBA00007495"/>
    </source>
</evidence>
<dbReference type="Pfam" id="PF02018">
    <property type="entry name" value="CBM_4_9"/>
    <property type="match status" value="1"/>
</dbReference>
<keyword evidence="4" id="KW-0119">Carbohydrate metabolism</keyword>
<dbReference type="EMBL" id="JBEDUW010000002">
    <property type="protein sequence ID" value="KAK9941864.1"/>
    <property type="molecule type" value="Genomic_DNA"/>
</dbReference>
<keyword evidence="2" id="KW-0677">Repeat</keyword>
<organism evidence="8 9">
    <name type="scientific">Rubus argutus</name>
    <name type="common">Southern blackberry</name>
    <dbReference type="NCBI Taxonomy" id="59490"/>
    <lineage>
        <taxon>Eukaryota</taxon>
        <taxon>Viridiplantae</taxon>
        <taxon>Streptophyta</taxon>
        <taxon>Embryophyta</taxon>
        <taxon>Tracheophyta</taxon>
        <taxon>Spermatophyta</taxon>
        <taxon>Magnoliopsida</taxon>
        <taxon>eudicotyledons</taxon>
        <taxon>Gunneridae</taxon>
        <taxon>Pentapetalae</taxon>
        <taxon>rosids</taxon>
        <taxon>fabids</taxon>
        <taxon>Rosales</taxon>
        <taxon>Rosaceae</taxon>
        <taxon>Rosoideae</taxon>
        <taxon>Rosoideae incertae sedis</taxon>
        <taxon>Rubus</taxon>
    </lineage>
</organism>
<keyword evidence="3" id="KW-0378">Hydrolase</keyword>
<evidence type="ECO:0000256" key="5">
    <source>
        <dbReference type="ARBA" id="ARBA00023326"/>
    </source>
</evidence>
<gene>
    <name evidence="8" type="ORF">M0R45_007557</name>
</gene>
<evidence type="ECO:0000256" key="6">
    <source>
        <dbReference type="SAM" id="SignalP"/>
    </source>
</evidence>
<feature type="chain" id="PRO_5043699470" description="GH10 domain-containing protein" evidence="6">
    <location>
        <begin position="25"/>
        <end position="577"/>
    </location>
</feature>
<dbReference type="PROSITE" id="PS51760">
    <property type="entry name" value="GH10_2"/>
    <property type="match status" value="1"/>
</dbReference>
<evidence type="ECO:0000313" key="9">
    <source>
        <dbReference type="Proteomes" id="UP001457282"/>
    </source>
</evidence>
<evidence type="ECO:0000313" key="8">
    <source>
        <dbReference type="EMBL" id="KAK9941864.1"/>
    </source>
</evidence>
<evidence type="ECO:0000259" key="7">
    <source>
        <dbReference type="PROSITE" id="PS51760"/>
    </source>
</evidence>
<evidence type="ECO:0000256" key="4">
    <source>
        <dbReference type="ARBA" id="ARBA00023277"/>
    </source>
</evidence>
<dbReference type="AlphaFoldDB" id="A0AAW1Y105"/>
<dbReference type="InterPro" id="IPR044846">
    <property type="entry name" value="GH10"/>
</dbReference>
<dbReference type="PANTHER" id="PTHR31490:SF52">
    <property type="entry name" value="ENDO-1,4-BETA-XYLANASE 5-RELATED"/>
    <property type="match status" value="1"/>
</dbReference>
<evidence type="ECO:0000256" key="2">
    <source>
        <dbReference type="ARBA" id="ARBA00022737"/>
    </source>
</evidence>
<dbReference type="Proteomes" id="UP001457282">
    <property type="component" value="Unassembled WGS sequence"/>
</dbReference>
<accession>A0AAW1Y105</accession>
<comment type="caution">
    <text evidence="8">The sequence shown here is derived from an EMBL/GenBank/DDBJ whole genome shotgun (WGS) entry which is preliminary data.</text>
</comment>
<dbReference type="GO" id="GO:0031176">
    <property type="term" value="F:endo-1,4-beta-xylanase activity"/>
    <property type="evidence" value="ECO:0007669"/>
    <property type="project" value="UniProtKB-ARBA"/>
</dbReference>
<feature type="domain" description="GH10" evidence="7">
    <location>
        <begin position="216"/>
        <end position="515"/>
    </location>
</feature>